<proteinExistence type="predicted"/>
<organism evidence="1 2">
    <name type="scientific">Agromyces cerinus subsp. cerinus</name>
    <dbReference type="NCBI Taxonomy" id="232089"/>
    <lineage>
        <taxon>Bacteria</taxon>
        <taxon>Bacillati</taxon>
        <taxon>Actinomycetota</taxon>
        <taxon>Actinomycetes</taxon>
        <taxon>Micrococcales</taxon>
        <taxon>Microbacteriaceae</taxon>
        <taxon>Agromyces</taxon>
    </lineage>
</organism>
<protein>
    <recommendedName>
        <fullName evidence="3">Prenyltransferase and squalene oxidase repeat-containing protein</fullName>
    </recommendedName>
</protein>
<dbReference type="EMBL" id="FSRJ01000006">
    <property type="protein sequence ID" value="SIO28747.1"/>
    <property type="molecule type" value="Genomic_DNA"/>
</dbReference>
<name>A0A1N6I9P6_9MICO</name>
<dbReference type="Proteomes" id="UP000184699">
    <property type="component" value="Unassembled WGS sequence"/>
</dbReference>
<dbReference type="AlphaFoldDB" id="A0A1N6I9P6"/>
<dbReference type="OrthoDB" id="370326at2"/>
<evidence type="ECO:0000313" key="2">
    <source>
        <dbReference type="Proteomes" id="UP000184699"/>
    </source>
</evidence>
<dbReference type="InterPro" id="IPR008930">
    <property type="entry name" value="Terpenoid_cyclase/PrenylTrfase"/>
</dbReference>
<dbReference type="Gene3D" id="1.50.10.20">
    <property type="match status" value="1"/>
</dbReference>
<sequence>MDVTEWLLDSDPAIRWQVMHDLLDAPPSETAGERAHVATEGWGARLLALQPDDGRWGGDEYGVAGDRRSVTWTLHLLRRLGIDPDAPSTRAAIARVRDGVVWREWGDLPYFHGEVEECVNGGVLALAAYFGELGDGSDRIIERLLQEQLADGGWNCDPIEESVRSSFDSTLCVIEGLLAYERAVPDAPPEIAASRRLGEEYLLERALFRRRSTGEIVLPRYADLKFPPYWTYDVLRALDYFRTAHERPDPRVADAVELVIAQRADDGRWLAGTPWRGEVFFAVDAPAGEPSRWNTLRALRVLRWFDGSANRAANTNPA</sequence>
<gene>
    <name evidence="1" type="ORF">SAMN05443544_3804</name>
</gene>
<keyword evidence="2" id="KW-1185">Reference proteome</keyword>
<accession>A0A1N6I9P6</accession>
<evidence type="ECO:0000313" key="1">
    <source>
        <dbReference type="EMBL" id="SIO28747.1"/>
    </source>
</evidence>
<dbReference type="RefSeq" id="WP_074261932.1">
    <property type="nucleotide sequence ID" value="NZ_FSRJ01000006.1"/>
</dbReference>
<reference evidence="2" key="1">
    <citation type="submission" date="2016-11" db="EMBL/GenBank/DDBJ databases">
        <authorList>
            <person name="Varghese N."/>
            <person name="Submissions S."/>
        </authorList>
    </citation>
    <scope>NUCLEOTIDE SEQUENCE [LARGE SCALE GENOMIC DNA]</scope>
    <source>
        <strain evidence="2">DSM 8595</strain>
    </source>
</reference>
<dbReference type="SUPFAM" id="SSF48239">
    <property type="entry name" value="Terpenoid cyclases/Protein prenyltransferases"/>
    <property type="match status" value="1"/>
</dbReference>
<evidence type="ECO:0008006" key="3">
    <source>
        <dbReference type="Google" id="ProtNLM"/>
    </source>
</evidence>
<dbReference type="STRING" id="232089.SAMN05443544_3804"/>